<dbReference type="Gene3D" id="1.10.1200.10">
    <property type="entry name" value="ACP-like"/>
    <property type="match status" value="1"/>
</dbReference>
<evidence type="ECO:0000313" key="7">
    <source>
        <dbReference type="Proteomes" id="UP001147752"/>
    </source>
</evidence>
<dbReference type="PROSITE" id="PS50075">
    <property type="entry name" value="CARRIER"/>
    <property type="match status" value="1"/>
</dbReference>
<dbReference type="InterPro" id="IPR023213">
    <property type="entry name" value="CAT-like_dom_sf"/>
</dbReference>
<evidence type="ECO:0000313" key="6">
    <source>
        <dbReference type="EMBL" id="KAJ5355968.1"/>
    </source>
</evidence>
<dbReference type="PROSITE" id="PS00012">
    <property type="entry name" value="PHOSPHOPANTETHEINE"/>
    <property type="match status" value="1"/>
</dbReference>
<keyword evidence="7" id="KW-1185">Reference proteome</keyword>
<dbReference type="Pfam" id="PF00668">
    <property type="entry name" value="Condensation"/>
    <property type="match status" value="1"/>
</dbReference>
<dbReference type="SUPFAM" id="SSF52777">
    <property type="entry name" value="CoA-dependent acyltransferases"/>
    <property type="match status" value="2"/>
</dbReference>
<sequence length="614" mass="69905">MHQPRDHLSQLSEGQVFLTSCEAFRMKFARLQETLKDRLPSHMIPELCIPMSEIPLTTTGKANRKYLREQAAQLSVEQIDGYLGVATNETQTLPATSTEKTLQRIWSDVLSLPLDKIRIHDNWTRLGGDSILAMKLVSQARHEGYSFVVPDILRQKTIHALARLAEERNETHKEPRHTEQIKPFKLLGLDAPKLLDDIAEQCQIDRSLIEDAYPCVGLQFSVIDMVVQRGANVTMRLEVKLPSDLDKVRLIRAWDTTVDSNPLLRTRIARDLRGRYLQAVLRESIPLLNLGDESKLNVDYAPGLDIWQLGKPLVRVAIQQDLLVMLIHHALYDGFSWPLIFNDIERAYQGQVLSSHTYVPFVKWAYEIRESTRQFWVDKFAGLHGQPFPPLRDANLVPMETRILHCEMPIIHDDYTVANKIRLALTITMSWYHRTNDIFLGTVSSRRTVPVPDVATLPAPTAQILPERIQLMPEESLQMNMDMVQEQALTTIEFEGISVEDIAALTPEAALSCQFQTLLALQGEKAISDDSIFRDWHMPDYGAQAAWNLKVIGTLSSTTVRVALHVSEKTVDLDIQWQRFFDQFQAAFDLIQTNPHLTLASVILDVFNFPQIGL</sequence>
<dbReference type="GO" id="GO:0044550">
    <property type="term" value="P:secondary metabolite biosynthetic process"/>
    <property type="evidence" value="ECO:0007669"/>
    <property type="project" value="TreeGrafter"/>
</dbReference>
<comment type="caution">
    <text evidence="6">The sequence shown here is derived from an EMBL/GenBank/DDBJ whole genome shotgun (WGS) entry which is preliminary data.</text>
</comment>
<dbReference type="SUPFAM" id="SSF56801">
    <property type="entry name" value="Acetyl-CoA synthetase-like"/>
    <property type="match status" value="1"/>
</dbReference>
<dbReference type="Gene3D" id="3.30.300.30">
    <property type="match status" value="1"/>
</dbReference>
<dbReference type="Proteomes" id="UP001147752">
    <property type="component" value="Unassembled WGS sequence"/>
</dbReference>
<feature type="domain" description="Carrier" evidence="5">
    <location>
        <begin position="93"/>
        <end position="169"/>
    </location>
</feature>
<reference evidence="6" key="2">
    <citation type="journal article" date="2023" name="IMA Fungus">
        <title>Comparative genomic study of the Penicillium genus elucidates a diverse pangenome and 15 lateral gene transfer events.</title>
        <authorList>
            <person name="Petersen C."/>
            <person name="Sorensen T."/>
            <person name="Nielsen M.R."/>
            <person name="Sondergaard T.E."/>
            <person name="Sorensen J.L."/>
            <person name="Fitzpatrick D.A."/>
            <person name="Frisvad J.C."/>
            <person name="Nielsen K.L."/>
        </authorList>
    </citation>
    <scope>NUCLEOTIDE SEQUENCE</scope>
    <source>
        <strain evidence="6">IBT 3081</strain>
    </source>
</reference>
<dbReference type="Gene3D" id="3.30.559.30">
    <property type="entry name" value="Nonribosomal peptide synthetase, condensation domain"/>
    <property type="match status" value="1"/>
</dbReference>
<organism evidence="6 7">
    <name type="scientific">Penicillium concentricum</name>
    <dbReference type="NCBI Taxonomy" id="293559"/>
    <lineage>
        <taxon>Eukaryota</taxon>
        <taxon>Fungi</taxon>
        <taxon>Dikarya</taxon>
        <taxon>Ascomycota</taxon>
        <taxon>Pezizomycotina</taxon>
        <taxon>Eurotiomycetes</taxon>
        <taxon>Eurotiomycetidae</taxon>
        <taxon>Eurotiales</taxon>
        <taxon>Aspergillaceae</taxon>
        <taxon>Penicillium</taxon>
    </lineage>
</organism>
<dbReference type="InterPro" id="IPR006162">
    <property type="entry name" value="Ppantetheine_attach_site"/>
</dbReference>
<evidence type="ECO:0000256" key="4">
    <source>
        <dbReference type="ARBA" id="ARBA00029454"/>
    </source>
</evidence>
<evidence type="ECO:0000256" key="3">
    <source>
        <dbReference type="ARBA" id="ARBA00022598"/>
    </source>
</evidence>
<name>A0A9W9R9E9_9EURO</name>
<comment type="similarity">
    <text evidence="4">Belongs to the NRP synthetase family.</text>
</comment>
<proteinExistence type="inferred from homology"/>
<dbReference type="AlphaFoldDB" id="A0A9W9R9E9"/>
<evidence type="ECO:0000259" key="5">
    <source>
        <dbReference type="PROSITE" id="PS50075"/>
    </source>
</evidence>
<dbReference type="InterPro" id="IPR009081">
    <property type="entry name" value="PP-bd_ACP"/>
</dbReference>
<protein>
    <recommendedName>
        <fullName evidence="5">Carrier domain-containing protein</fullName>
    </recommendedName>
</protein>
<dbReference type="GeneID" id="81467483"/>
<dbReference type="GO" id="GO:0043041">
    <property type="term" value="P:amino acid activation for nonribosomal peptide biosynthetic process"/>
    <property type="evidence" value="ECO:0007669"/>
    <property type="project" value="TreeGrafter"/>
</dbReference>
<dbReference type="OrthoDB" id="416786at2759"/>
<dbReference type="Pfam" id="PF00550">
    <property type="entry name" value="PP-binding"/>
    <property type="match status" value="1"/>
</dbReference>
<dbReference type="RefSeq" id="XP_056574115.1">
    <property type="nucleotide sequence ID" value="XM_056728300.1"/>
</dbReference>
<dbReference type="PANTHER" id="PTHR45527:SF11">
    <property type="entry name" value="NONRIBOSOMAL PEPTIDE SYNTHETASE 5"/>
    <property type="match status" value="1"/>
</dbReference>
<dbReference type="InterPro" id="IPR001242">
    <property type="entry name" value="Condensation_dom"/>
</dbReference>
<gene>
    <name evidence="6" type="ORF">N7517_010577</name>
</gene>
<accession>A0A9W9R9E9</accession>
<evidence type="ECO:0000256" key="2">
    <source>
        <dbReference type="ARBA" id="ARBA00022553"/>
    </source>
</evidence>
<dbReference type="GO" id="GO:0005737">
    <property type="term" value="C:cytoplasm"/>
    <property type="evidence" value="ECO:0007669"/>
    <property type="project" value="TreeGrafter"/>
</dbReference>
<keyword evidence="3" id="KW-0436">Ligase</keyword>
<dbReference type="InterPro" id="IPR045851">
    <property type="entry name" value="AMP-bd_C_sf"/>
</dbReference>
<evidence type="ECO:0000256" key="1">
    <source>
        <dbReference type="ARBA" id="ARBA00022450"/>
    </source>
</evidence>
<dbReference type="FunFam" id="1.10.1200.10:FF:000005">
    <property type="entry name" value="Nonribosomal peptide synthetase 1"/>
    <property type="match status" value="1"/>
</dbReference>
<dbReference type="SUPFAM" id="SSF47336">
    <property type="entry name" value="ACP-like"/>
    <property type="match status" value="1"/>
</dbReference>
<dbReference type="Gene3D" id="3.30.559.10">
    <property type="entry name" value="Chloramphenicol acetyltransferase-like domain"/>
    <property type="match status" value="1"/>
</dbReference>
<dbReference type="GO" id="GO:0016874">
    <property type="term" value="F:ligase activity"/>
    <property type="evidence" value="ECO:0007669"/>
    <property type="project" value="UniProtKB-KW"/>
</dbReference>
<reference evidence="6" key="1">
    <citation type="submission" date="2022-12" db="EMBL/GenBank/DDBJ databases">
        <authorList>
            <person name="Petersen C."/>
        </authorList>
    </citation>
    <scope>NUCLEOTIDE SEQUENCE</scope>
    <source>
        <strain evidence="6">IBT 3081</strain>
    </source>
</reference>
<dbReference type="GO" id="GO:0031177">
    <property type="term" value="F:phosphopantetheine binding"/>
    <property type="evidence" value="ECO:0007669"/>
    <property type="project" value="TreeGrafter"/>
</dbReference>
<keyword evidence="2" id="KW-0597">Phosphoprotein</keyword>
<dbReference type="EMBL" id="JAPZBT010000006">
    <property type="protein sequence ID" value="KAJ5355968.1"/>
    <property type="molecule type" value="Genomic_DNA"/>
</dbReference>
<keyword evidence="1" id="KW-0596">Phosphopantetheine</keyword>
<dbReference type="PANTHER" id="PTHR45527">
    <property type="entry name" value="NONRIBOSOMAL PEPTIDE SYNTHETASE"/>
    <property type="match status" value="1"/>
</dbReference>
<dbReference type="InterPro" id="IPR036736">
    <property type="entry name" value="ACP-like_sf"/>
</dbReference>